<dbReference type="EMBL" id="JACGWM010001584">
    <property type="protein sequence ID" value="KAL0291356.1"/>
    <property type="molecule type" value="Genomic_DNA"/>
</dbReference>
<evidence type="ECO:0000313" key="2">
    <source>
        <dbReference type="EMBL" id="KAL0291356.1"/>
    </source>
</evidence>
<protein>
    <recommendedName>
        <fullName evidence="3">Reverse transcriptase</fullName>
    </recommendedName>
</protein>
<organism evidence="2">
    <name type="scientific">Sesamum calycinum</name>
    <dbReference type="NCBI Taxonomy" id="2727403"/>
    <lineage>
        <taxon>Eukaryota</taxon>
        <taxon>Viridiplantae</taxon>
        <taxon>Streptophyta</taxon>
        <taxon>Embryophyta</taxon>
        <taxon>Tracheophyta</taxon>
        <taxon>Spermatophyta</taxon>
        <taxon>Magnoliopsida</taxon>
        <taxon>eudicotyledons</taxon>
        <taxon>Gunneridae</taxon>
        <taxon>Pentapetalae</taxon>
        <taxon>asterids</taxon>
        <taxon>lamiids</taxon>
        <taxon>Lamiales</taxon>
        <taxon>Pedaliaceae</taxon>
        <taxon>Sesamum</taxon>
    </lineage>
</organism>
<sequence length="541" mass="61088">MEKILVGGTQQVKACGICTSLGHFTDACPTLHEEPIQHADAVGGFSGPQYKRHDPFFNTYNPGWRDHLNLRYGNQSQNFQKPPYQRPPPPPPQSNSNSSTSLEDMMKTLVANTQQFQQDTRASIQNLESQVGQLASSVSRLESQGKLPSQTIINPKQNASAIVLCSGKELKTEISTRHGHVQQGKTEKELKIPSKQAEEPDQVSNDIPKVLVTNHLSQKGSLRLKKGKKRKKSLELFAKWRTKIDVHNGTLTMEFDGEVIRFNIYESMQYPSDVPTALLLDATDPLVQEFSTYNSKNQTKLVLERILTSTQVKALEEYMALDLSIGESTLELEALPSLHFNLSFIELPHSHTKILPSILQAPTLELKELPKHLKYAFLGENDTLPVIISNKLSTLEEEKLIHVLREFREAIGWTIADIKGLSPYTCMHRILLEEGGKPSREAQRRLNPPMMEVVKKEILKLLNAGHVVSSRGIEVDQAKIDIIKSLSYPVSVREIRSFLGHAGFYRRFIKDFSKIAEPLCKLLQKDKVFEFDEAWKQHLTS</sequence>
<dbReference type="SUPFAM" id="SSF56672">
    <property type="entry name" value="DNA/RNA polymerases"/>
    <property type="match status" value="1"/>
</dbReference>
<dbReference type="Gene3D" id="3.10.10.10">
    <property type="entry name" value="HIV Type 1 Reverse Transcriptase, subunit A, domain 1"/>
    <property type="match status" value="1"/>
</dbReference>
<reference evidence="2" key="1">
    <citation type="submission" date="2020-06" db="EMBL/GenBank/DDBJ databases">
        <authorList>
            <person name="Li T."/>
            <person name="Hu X."/>
            <person name="Zhang T."/>
            <person name="Song X."/>
            <person name="Zhang H."/>
            <person name="Dai N."/>
            <person name="Sheng W."/>
            <person name="Hou X."/>
            <person name="Wei L."/>
        </authorList>
    </citation>
    <scope>NUCLEOTIDE SEQUENCE</scope>
    <source>
        <strain evidence="2">KEN8</strain>
        <tissue evidence="2">Leaf</tissue>
    </source>
</reference>
<dbReference type="InterPro" id="IPR043502">
    <property type="entry name" value="DNA/RNA_pol_sf"/>
</dbReference>
<reference evidence="2" key="2">
    <citation type="journal article" date="2024" name="Plant">
        <title>Genomic evolution and insights into agronomic trait innovations of Sesamum species.</title>
        <authorList>
            <person name="Miao H."/>
            <person name="Wang L."/>
            <person name="Qu L."/>
            <person name="Liu H."/>
            <person name="Sun Y."/>
            <person name="Le M."/>
            <person name="Wang Q."/>
            <person name="Wei S."/>
            <person name="Zheng Y."/>
            <person name="Lin W."/>
            <person name="Duan Y."/>
            <person name="Cao H."/>
            <person name="Xiong S."/>
            <person name="Wang X."/>
            <person name="Wei L."/>
            <person name="Li C."/>
            <person name="Ma Q."/>
            <person name="Ju M."/>
            <person name="Zhao R."/>
            <person name="Li G."/>
            <person name="Mu C."/>
            <person name="Tian Q."/>
            <person name="Mei H."/>
            <person name="Zhang T."/>
            <person name="Gao T."/>
            <person name="Zhang H."/>
        </authorList>
    </citation>
    <scope>NUCLEOTIDE SEQUENCE</scope>
    <source>
        <strain evidence="2">KEN8</strain>
    </source>
</reference>
<dbReference type="InterPro" id="IPR043128">
    <property type="entry name" value="Rev_trsase/Diguanyl_cyclase"/>
</dbReference>
<comment type="caution">
    <text evidence="2">The sequence shown here is derived from an EMBL/GenBank/DDBJ whole genome shotgun (WGS) entry which is preliminary data.</text>
</comment>
<dbReference type="AlphaFoldDB" id="A0AAW2JBM8"/>
<proteinExistence type="predicted"/>
<feature type="region of interest" description="Disordered" evidence="1">
    <location>
        <begin position="176"/>
        <end position="202"/>
    </location>
</feature>
<evidence type="ECO:0008006" key="3">
    <source>
        <dbReference type="Google" id="ProtNLM"/>
    </source>
</evidence>
<dbReference type="PANTHER" id="PTHR37984:SF5">
    <property type="entry name" value="PROTEIN NYNRIN-LIKE"/>
    <property type="match status" value="1"/>
</dbReference>
<dbReference type="InterPro" id="IPR050951">
    <property type="entry name" value="Retrovirus_Pol_polyprotein"/>
</dbReference>
<evidence type="ECO:0000256" key="1">
    <source>
        <dbReference type="SAM" id="MobiDB-lite"/>
    </source>
</evidence>
<feature type="compositionally biased region" description="Basic and acidic residues" evidence="1">
    <location>
        <begin position="185"/>
        <end position="198"/>
    </location>
</feature>
<feature type="compositionally biased region" description="Pro residues" evidence="1">
    <location>
        <begin position="84"/>
        <end position="93"/>
    </location>
</feature>
<name>A0AAW2JBM8_9LAMI</name>
<dbReference type="Gene3D" id="3.30.70.270">
    <property type="match status" value="1"/>
</dbReference>
<accession>A0AAW2JBM8</accession>
<gene>
    <name evidence="2" type="ORF">Scaly_2641300</name>
</gene>
<dbReference type="PANTHER" id="PTHR37984">
    <property type="entry name" value="PROTEIN CBG26694"/>
    <property type="match status" value="1"/>
</dbReference>
<feature type="region of interest" description="Disordered" evidence="1">
    <location>
        <begin position="74"/>
        <end position="101"/>
    </location>
</feature>